<feature type="signal peptide" evidence="1">
    <location>
        <begin position="1"/>
        <end position="17"/>
    </location>
</feature>
<keyword evidence="1" id="KW-0732">Signal</keyword>
<name>A0A3R7IG46_9EURO</name>
<organism evidence="2 3">
    <name type="scientific">Aspergillus turcosus</name>
    <dbReference type="NCBI Taxonomy" id="1245748"/>
    <lineage>
        <taxon>Eukaryota</taxon>
        <taxon>Fungi</taxon>
        <taxon>Dikarya</taxon>
        <taxon>Ascomycota</taxon>
        <taxon>Pezizomycotina</taxon>
        <taxon>Eurotiomycetes</taxon>
        <taxon>Eurotiomycetidae</taxon>
        <taxon>Eurotiales</taxon>
        <taxon>Aspergillaceae</taxon>
        <taxon>Aspergillus</taxon>
        <taxon>Aspergillus subgen. Fumigati</taxon>
    </lineage>
</organism>
<evidence type="ECO:0000256" key="1">
    <source>
        <dbReference type="SAM" id="SignalP"/>
    </source>
</evidence>
<dbReference type="EMBL" id="NIDN02000064">
    <property type="protein sequence ID" value="RLL97936.1"/>
    <property type="molecule type" value="Genomic_DNA"/>
</dbReference>
<feature type="chain" id="PRO_5018681663" evidence="1">
    <location>
        <begin position="18"/>
        <end position="188"/>
    </location>
</feature>
<dbReference type="PANTHER" id="PTHR39603:SF1">
    <property type="entry name" value="CYANOVIRIN-N DOMAIN-CONTAINING PROTEIN"/>
    <property type="match status" value="1"/>
</dbReference>
<sequence>MKAVYFAIAGLATIAYAAPASDTVNTIEVDNGHWEVVPGPGLPSLESLGLTSAELRDPDFLSKNGLEDNLIEDLELEAAMFPPQCQPRYFVPAPIAQARSCRNYLKNLGNTPCKVTGPGNPNTAETVFCTAGVTQIYGHAAPGTSSYCKHVAIGATWTIDNCAKNERVAGVAAAYGNGDLQVAVQKIP</sequence>
<comment type="caution">
    <text evidence="2">The sequence shown here is derived from an EMBL/GenBank/DDBJ whole genome shotgun (WGS) entry which is preliminary data.</text>
</comment>
<gene>
    <name evidence="2" type="ORF">CFD26_103958</name>
</gene>
<evidence type="ECO:0000313" key="3">
    <source>
        <dbReference type="Proteomes" id="UP000215289"/>
    </source>
</evidence>
<proteinExistence type="predicted"/>
<dbReference type="OrthoDB" id="2112446at2759"/>
<dbReference type="AlphaFoldDB" id="A0A3R7IG46"/>
<dbReference type="Proteomes" id="UP000215289">
    <property type="component" value="Unassembled WGS sequence"/>
</dbReference>
<reference evidence="2 3" key="1">
    <citation type="submission" date="2018-08" db="EMBL/GenBank/DDBJ databases">
        <title>Draft genome sequences of two Aspergillus turcosus clinical strains isolated from bronchoalveolar lavage fluid: one azole-susceptible and the other azole-resistant.</title>
        <authorList>
            <person name="Parent-Michaud M."/>
            <person name="Dufresne P.J."/>
            <person name="Fournier E."/>
            <person name="Martineau C."/>
            <person name="Moreira S."/>
            <person name="Perkins V."/>
            <person name="De Repentigny L."/>
            <person name="Dufresne S.F."/>
        </authorList>
    </citation>
    <scope>NUCLEOTIDE SEQUENCE [LARGE SCALE GENOMIC DNA]</scope>
    <source>
        <strain evidence="2">HMR AF 1038</strain>
    </source>
</reference>
<dbReference type="STRING" id="1245748.A0A3R7IG46"/>
<evidence type="ECO:0000313" key="2">
    <source>
        <dbReference type="EMBL" id="RLL97936.1"/>
    </source>
</evidence>
<protein>
    <submittedName>
        <fullName evidence="2">Uncharacterized protein</fullName>
    </submittedName>
</protein>
<dbReference type="PANTHER" id="PTHR39603">
    <property type="entry name" value="CYANOVIRIN-N DOMAIN-CONTAINING PROTEIN"/>
    <property type="match status" value="1"/>
</dbReference>
<keyword evidence="3" id="KW-1185">Reference proteome</keyword>
<accession>A0A3R7IG46</accession>